<protein>
    <submittedName>
        <fullName evidence="2">Uncharacterized protein</fullName>
    </submittedName>
</protein>
<evidence type="ECO:0000256" key="1">
    <source>
        <dbReference type="SAM" id="MobiDB-lite"/>
    </source>
</evidence>
<reference evidence="3" key="1">
    <citation type="submission" date="2016-10" db="EMBL/GenBank/DDBJ databases">
        <authorList>
            <person name="Varghese N."/>
            <person name="Submissions S."/>
        </authorList>
    </citation>
    <scope>NUCLEOTIDE SEQUENCE [LARGE SCALE GENOMIC DNA]</scope>
    <source>
        <strain evidence="3">DSM 45459</strain>
    </source>
</reference>
<organism evidence="2 3">
    <name type="scientific">Actinopolyspora saharensis</name>
    <dbReference type="NCBI Taxonomy" id="995062"/>
    <lineage>
        <taxon>Bacteria</taxon>
        <taxon>Bacillati</taxon>
        <taxon>Actinomycetota</taxon>
        <taxon>Actinomycetes</taxon>
        <taxon>Actinopolysporales</taxon>
        <taxon>Actinopolysporaceae</taxon>
        <taxon>Actinopolyspora</taxon>
    </lineage>
</organism>
<evidence type="ECO:0000313" key="3">
    <source>
        <dbReference type="Proteomes" id="UP000199301"/>
    </source>
</evidence>
<sequence>MSTAPLPELNLLGELFRLGDPAPRRAIASAYRAVEQFRGGRSPNARLVPLSDTADRPESSPGSDADADGPRVLTLGAPGRVVELELVGTGPGLFSAAGVVLGRTGQSQAGGVLSVRHGAGESHDVLDHCGGFLVRGIAAGPVSVLLRSRWGFSTATDWFTC</sequence>
<dbReference type="OrthoDB" id="5183565at2"/>
<dbReference type="EMBL" id="FNKO01000002">
    <property type="protein sequence ID" value="SDR10103.1"/>
    <property type="molecule type" value="Genomic_DNA"/>
</dbReference>
<name>A0A1H1GAG1_9ACTN</name>
<keyword evidence="3" id="KW-1185">Reference proteome</keyword>
<gene>
    <name evidence="2" type="ORF">SAMN04489718_3526</name>
</gene>
<accession>A0A1H1GAG1</accession>
<dbReference type="RefSeq" id="WP_092525680.1">
    <property type="nucleotide sequence ID" value="NZ_FNKO01000002.1"/>
</dbReference>
<dbReference type="AlphaFoldDB" id="A0A1H1GAG1"/>
<evidence type="ECO:0000313" key="2">
    <source>
        <dbReference type="EMBL" id="SDR10103.1"/>
    </source>
</evidence>
<feature type="region of interest" description="Disordered" evidence="1">
    <location>
        <begin position="42"/>
        <end position="71"/>
    </location>
</feature>
<proteinExistence type="predicted"/>
<dbReference type="Proteomes" id="UP000199301">
    <property type="component" value="Unassembled WGS sequence"/>
</dbReference>